<gene>
    <name evidence="1" type="ORF">MM415B02167_0005</name>
</gene>
<sequence>MSCTWEKKNGRWVCQAKECTHWREDGCELGKVSLSCDNSDCKWHIEISNRCMCMDVHLDADGKCLGVKS</sequence>
<name>A0A6M3KUM7_9ZZZZ</name>
<proteinExistence type="predicted"/>
<organism evidence="1">
    <name type="scientific">viral metagenome</name>
    <dbReference type="NCBI Taxonomy" id="1070528"/>
    <lineage>
        <taxon>unclassified sequences</taxon>
        <taxon>metagenomes</taxon>
        <taxon>organismal metagenomes</taxon>
    </lineage>
</organism>
<dbReference type="AlphaFoldDB" id="A0A6M3KUM7"/>
<reference evidence="1" key="1">
    <citation type="submission" date="2020-03" db="EMBL/GenBank/DDBJ databases">
        <title>The deep terrestrial virosphere.</title>
        <authorList>
            <person name="Holmfeldt K."/>
            <person name="Nilsson E."/>
            <person name="Simone D."/>
            <person name="Lopez-Fernandez M."/>
            <person name="Wu X."/>
            <person name="de Brujin I."/>
            <person name="Lundin D."/>
            <person name="Andersson A."/>
            <person name="Bertilsson S."/>
            <person name="Dopson M."/>
        </authorList>
    </citation>
    <scope>NUCLEOTIDE SEQUENCE</scope>
    <source>
        <strain evidence="1">MM415B02167</strain>
    </source>
</reference>
<evidence type="ECO:0000313" key="1">
    <source>
        <dbReference type="EMBL" id="QJA85873.1"/>
    </source>
</evidence>
<protein>
    <submittedName>
        <fullName evidence="1">Uncharacterized protein</fullName>
    </submittedName>
</protein>
<dbReference type="EMBL" id="MT142600">
    <property type="protein sequence ID" value="QJA85873.1"/>
    <property type="molecule type" value="Genomic_DNA"/>
</dbReference>
<accession>A0A6M3KUM7</accession>